<dbReference type="EMBL" id="JAELUQ010000007">
    <property type="protein sequence ID" value="KAG7410481.1"/>
    <property type="molecule type" value="Genomic_DNA"/>
</dbReference>
<evidence type="ECO:0000313" key="1">
    <source>
        <dbReference type="EMBL" id="KAG7410481.1"/>
    </source>
</evidence>
<sequence length="196" mass="22015">MNEALHEARILNENVVLAHKFLAEPEAAALAFFPAAYYLQETQISKLQPGKVVIVCDCGGGTVDTAVYEICTVHPFRVKEVLPGQCILAGGCLLDDAFMQLLKDKVEMMTSHRAFQALKNSDFHRIVYNHWDLDMKVYFSDNYPTKHIDLPNKWAASRQKRMPVGQGDDITFTHGDIASIFNPIVGKITSLIEMEM</sequence>
<accession>A0A8J5U563</accession>
<dbReference type="AlphaFoldDB" id="A0A8J5U563"/>
<dbReference type="PANTHER" id="PTHR14187:SF5">
    <property type="entry name" value="HEAT SHOCK 70 KDA PROTEIN 12A"/>
    <property type="match status" value="1"/>
</dbReference>
<proteinExistence type="predicted"/>
<dbReference type="PANTHER" id="PTHR14187">
    <property type="entry name" value="ALPHA KINASE/ELONGATION FACTOR 2 KINASE"/>
    <property type="match status" value="1"/>
</dbReference>
<dbReference type="CDD" id="cd10170">
    <property type="entry name" value="ASKHA_NBD_HSP70"/>
    <property type="match status" value="1"/>
</dbReference>
<comment type="caution">
    <text evidence="1">The sequence shown here is derived from an EMBL/GenBank/DDBJ whole genome shotgun (WGS) entry which is preliminary data.</text>
</comment>
<organism evidence="1 2">
    <name type="scientific">Fusarium oxysporum f. sp. rapae</name>
    <dbReference type="NCBI Taxonomy" id="485398"/>
    <lineage>
        <taxon>Eukaryota</taxon>
        <taxon>Fungi</taxon>
        <taxon>Dikarya</taxon>
        <taxon>Ascomycota</taxon>
        <taxon>Pezizomycotina</taxon>
        <taxon>Sordariomycetes</taxon>
        <taxon>Hypocreomycetidae</taxon>
        <taxon>Hypocreales</taxon>
        <taxon>Nectriaceae</taxon>
        <taxon>Fusarium</taxon>
        <taxon>Fusarium oxysporum species complex</taxon>
    </lineage>
</organism>
<protein>
    <submittedName>
        <fullName evidence="1">Uncharacterized protein</fullName>
    </submittedName>
</protein>
<gene>
    <name evidence="1" type="ORF">Forpe1208_v009856</name>
</gene>
<dbReference type="Proteomes" id="UP000694050">
    <property type="component" value="Unassembled WGS sequence"/>
</dbReference>
<reference evidence="1" key="1">
    <citation type="submission" date="2021-04" db="EMBL/GenBank/DDBJ databases">
        <title>First draft genome resource for Brassicaceae pathogens Fusarium oxysporum f. sp. raphani and Fusarium oxysporum f. sp. rapae.</title>
        <authorList>
            <person name="Asai S."/>
        </authorList>
    </citation>
    <scope>NUCLEOTIDE SEQUENCE</scope>
    <source>
        <strain evidence="1">Tf1208</strain>
    </source>
</reference>
<evidence type="ECO:0000313" key="2">
    <source>
        <dbReference type="Proteomes" id="UP000694050"/>
    </source>
</evidence>
<name>A0A8J5U563_FUSOX</name>